<feature type="transmembrane region" description="Helical" evidence="1">
    <location>
        <begin position="24"/>
        <end position="42"/>
    </location>
</feature>
<proteinExistence type="predicted"/>
<keyword evidence="3" id="KW-1185">Reference proteome</keyword>
<organism evidence="2 3">
    <name type="scientific">Mikania micrantha</name>
    <name type="common">bitter vine</name>
    <dbReference type="NCBI Taxonomy" id="192012"/>
    <lineage>
        <taxon>Eukaryota</taxon>
        <taxon>Viridiplantae</taxon>
        <taxon>Streptophyta</taxon>
        <taxon>Embryophyta</taxon>
        <taxon>Tracheophyta</taxon>
        <taxon>Spermatophyta</taxon>
        <taxon>Magnoliopsida</taxon>
        <taxon>eudicotyledons</taxon>
        <taxon>Gunneridae</taxon>
        <taxon>Pentapetalae</taxon>
        <taxon>asterids</taxon>
        <taxon>campanulids</taxon>
        <taxon>Asterales</taxon>
        <taxon>Asteraceae</taxon>
        <taxon>Asteroideae</taxon>
        <taxon>Heliantheae alliance</taxon>
        <taxon>Eupatorieae</taxon>
        <taxon>Mikania</taxon>
    </lineage>
</organism>
<protein>
    <submittedName>
        <fullName evidence="2">Uncharacterized protein</fullName>
    </submittedName>
</protein>
<gene>
    <name evidence="2" type="ORF">E3N88_10552</name>
</gene>
<name>A0A5N6PAT9_9ASTR</name>
<evidence type="ECO:0000256" key="1">
    <source>
        <dbReference type="SAM" id="Phobius"/>
    </source>
</evidence>
<dbReference type="AlphaFoldDB" id="A0A5N6PAT9"/>
<reference evidence="2 3" key="1">
    <citation type="submission" date="2019-05" db="EMBL/GenBank/DDBJ databases">
        <title>Mikania micrantha, genome provides insights into the molecular mechanism of rapid growth.</title>
        <authorList>
            <person name="Liu B."/>
        </authorList>
    </citation>
    <scope>NUCLEOTIDE SEQUENCE [LARGE SCALE GENOMIC DNA]</scope>
    <source>
        <strain evidence="2">NLD-2019</strain>
        <tissue evidence="2">Leaf</tissue>
    </source>
</reference>
<keyword evidence="1" id="KW-1133">Transmembrane helix</keyword>
<sequence>MALGGAPGVRENIWGFPSPRGMPLPGVSLGAGTFLQALIVVLRSEIRQIRTCGFHGILPGEQNSITLSKVLIFELYLVNLCGAERGTMIVLSADNPFARSLQLPLL</sequence>
<evidence type="ECO:0000313" key="3">
    <source>
        <dbReference type="Proteomes" id="UP000326396"/>
    </source>
</evidence>
<dbReference type="EMBL" id="SZYD01000005">
    <property type="protein sequence ID" value="KAD6119281.1"/>
    <property type="molecule type" value="Genomic_DNA"/>
</dbReference>
<evidence type="ECO:0000313" key="2">
    <source>
        <dbReference type="EMBL" id="KAD6119281.1"/>
    </source>
</evidence>
<dbReference type="Proteomes" id="UP000326396">
    <property type="component" value="Linkage Group LG13"/>
</dbReference>
<keyword evidence="1" id="KW-0472">Membrane</keyword>
<comment type="caution">
    <text evidence="2">The sequence shown here is derived from an EMBL/GenBank/DDBJ whole genome shotgun (WGS) entry which is preliminary data.</text>
</comment>
<keyword evidence="1" id="KW-0812">Transmembrane</keyword>
<accession>A0A5N6PAT9</accession>